<dbReference type="Pfam" id="PF03544">
    <property type="entry name" value="TonB_C"/>
    <property type="match status" value="1"/>
</dbReference>
<name>A0A9X2JB18_9SPHI</name>
<evidence type="ECO:0000313" key="4">
    <source>
        <dbReference type="Proteomes" id="UP001155182"/>
    </source>
</evidence>
<feature type="chain" id="PRO_5040792941" evidence="1">
    <location>
        <begin position="20"/>
        <end position="155"/>
    </location>
</feature>
<feature type="signal peptide" evidence="1">
    <location>
        <begin position="1"/>
        <end position="19"/>
    </location>
</feature>
<dbReference type="GO" id="GO:0055085">
    <property type="term" value="P:transmembrane transport"/>
    <property type="evidence" value="ECO:0007669"/>
    <property type="project" value="InterPro"/>
</dbReference>
<gene>
    <name evidence="3" type="ORF">NF867_03940</name>
</gene>
<protein>
    <submittedName>
        <fullName evidence="3">Energy transducer TonB</fullName>
    </submittedName>
</protein>
<dbReference type="Gene3D" id="3.30.1150.10">
    <property type="match status" value="1"/>
</dbReference>
<keyword evidence="1" id="KW-0732">Signal</keyword>
<comment type="caution">
    <text evidence="3">The sequence shown here is derived from an EMBL/GenBank/DDBJ whole genome shotgun (WGS) entry which is preliminary data.</text>
</comment>
<dbReference type="SUPFAM" id="SSF74653">
    <property type="entry name" value="TolA/TonB C-terminal domain"/>
    <property type="match status" value="1"/>
</dbReference>
<accession>A0A9X2JB18</accession>
<dbReference type="AlphaFoldDB" id="A0A9X2JB18"/>
<evidence type="ECO:0000259" key="2">
    <source>
        <dbReference type="PROSITE" id="PS52015"/>
    </source>
</evidence>
<proteinExistence type="predicted"/>
<reference evidence="3" key="1">
    <citation type="submission" date="2022-06" db="EMBL/GenBank/DDBJ databases">
        <title>Solitalea sp. MAHUQ-68 isolated from rhizospheric soil.</title>
        <authorList>
            <person name="Huq M.A."/>
        </authorList>
    </citation>
    <scope>NUCLEOTIDE SEQUENCE</scope>
    <source>
        <strain evidence="3">MAHUQ-68</strain>
    </source>
</reference>
<dbReference type="PROSITE" id="PS52015">
    <property type="entry name" value="TONB_CTD"/>
    <property type="match status" value="1"/>
</dbReference>
<organism evidence="3 4">
    <name type="scientific">Solitalea agri</name>
    <dbReference type="NCBI Taxonomy" id="2953739"/>
    <lineage>
        <taxon>Bacteria</taxon>
        <taxon>Pseudomonadati</taxon>
        <taxon>Bacteroidota</taxon>
        <taxon>Sphingobacteriia</taxon>
        <taxon>Sphingobacteriales</taxon>
        <taxon>Sphingobacteriaceae</taxon>
        <taxon>Solitalea</taxon>
    </lineage>
</organism>
<dbReference type="Proteomes" id="UP001155182">
    <property type="component" value="Unassembled WGS sequence"/>
</dbReference>
<dbReference type="InterPro" id="IPR037682">
    <property type="entry name" value="TonB_C"/>
</dbReference>
<evidence type="ECO:0000256" key="1">
    <source>
        <dbReference type="SAM" id="SignalP"/>
    </source>
</evidence>
<dbReference type="EMBL" id="JAMWYS010000017">
    <property type="protein sequence ID" value="MCO4292012.1"/>
    <property type="molecule type" value="Genomic_DNA"/>
</dbReference>
<keyword evidence="4" id="KW-1185">Reference proteome</keyword>
<feature type="domain" description="TonB C-terminal" evidence="2">
    <location>
        <begin position="52"/>
        <end position="146"/>
    </location>
</feature>
<sequence>MKQFILIFIFILTSLATFAQVDQKTFLYNNDGELIAKNEFKINQDQLKNWAKVEAEITTLLSQKIVYPEDYQAIGLQGVSIVSFKISSDNKLSNVKIEKSIGGFDNAIISAMQQCEKELVNGLKINTDELFYIPLAFVLEGFKGKLPPIIKIVGK</sequence>
<dbReference type="RefSeq" id="WP_252586247.1">
    <property type="nucleotide sequence ID" value="NZ_JAMWYS010000017.1"/>
</dbReference>
<evidence type="ECO:0000313" key="3">
    <source>
        <dbReference type="EMBL" id="MCO4292012.1"/>
    </source>
</evidence>